<dbReference type="Pfam" id="PF04615">
    <property type="entry name" value="Utp14"/>
    <property type="match status" value="1"/>
</dbReference>
<feature type="compositionally biased region" description="Acidic residues" evidence="4">
    <location>
        <begin position="580"/>
        <end position="589"/>
    </location>
</feature>
<evidence type="ECO:0000256" key="4">
    <source>
        <dbReference type="SAM" id="MobiDB-lite"/>
    </source>
</evidence>
<evidence type="ECO:0000256" key="2">
    <source>
        <dbReference type="ARBA" id="ARBA00022553"/>
    </source>
</evidence>
<feature type="compositionally biased region" description="Acidic residues" evidence="4">
    <location>
        <begin position="199"/>
        <end position="209"/>
    </location>
</feature>
<protein>
    <submittedName>
        <fullName evidence="5">Uncharacterized protein</fullName>
    </submittedName>
</protein>
<keyword evidence="6" id="KW-1185">Reference proteome</keyword>
<name>A0AA38FKH2_TAXCH</name>
<proteinExistence type="predicted"/>
<feature type="non-terminal residue" evidence="5">
    <location>
        <position position="1"/>
    </location>
</feature>
<comment type="subcellular location">
    <subcellularLocation>
        <location evidence="1">Nucleus</location>
        <location evidence="1">Nucleolus</location>
    </subcellularLocation>
</comment>
<feature type="compositionally biased region" description="Basic residues" evidence="4">
    <location>
        <begin position="1"/>
        <end position="18"/>
    </location>
</feature>
<organism evidence="5 6">
    <name type="scientific">Taxus chinensis</name>
    <name type="common">Chinese yew</name>
    <name type="synonym">Taxus wallichiana var. chinensis</name>
    <dbReference type="NCBI Taxonomy" id="29808"/>
    <lineage>
        <taxon>Eukaryota</taxon>
        <taxon>Viridiplantae</taxon>
        <taxon>Streptophyta</taxon>
        <taxon>Embryophyta</taxon>
        <taxon>Tracheophyta</taxon>
        <taxon>Spermatophyta</taxon>
        <taxon>Pinopsida</taxon>
        <taxon>Pinidae</taxon>
        <taxon>Conifers II</taxon>
        <taxon>Cupressales</taxon>
        <taxon>Taxaceae</taxon>
        <taxon>Taxus</taxon>
    </lineage>
</organism>
<evidence type="ECO:0000313" key="5">
    <source>
        <dbReference type="EMBL" id="KAH9305739.1"/>
    </source>
</evidence>
<dbReference type="Proteomes" id="UP000824469">
    <property type="component" value="Unassembled WGS sequence"/>
</dbReference>
<feature type="region of interest" description="Disordered" evidence="4">
    <location>
        <begin position="748"/>
        <end position="771"/>
    </location>
</feature>
<dbReference type="PANTHER" id="PTHR14150">
    <property type="entry name" value="U3 SMALL NUCLEOLAR RNA-ASSOCIATED PROTEIN 14"/>
    <property type="match status" value="1"/>
</dbReference>
<dbReference type="OMA" id="QVIEPMD"/>
<dbReference type="EMBL" id="JAHRHJ020000008">
    <property type="protein sequence ID" value="KAH9305739.1"/>
    <property type="molecule type" value="Genomic_DNA"/>
</dbReference>
<dbReference type="AlphaFoldDB" id="A0AA38FKH2"/>
<keyword evidence="2" id="KW-0597">Phosphoprotein</keyword>
<feature type="compositionally biased region" description="Polar residues" evidence="4">
    <location>
        <begin position="189"/>
        <end position="198"/>
    </location>
</feature>
<dbReference type="PANTHER" id="PTHR14150:SF12">
    <property type="entry name" value="U3 SMALL NUCLEOLAR RNA-ASSOCIATED PROTEIN 14 HOMOLOG A"/>
    <property type="match status" value="1"/>
</dbReference>
<feature type="compositionally biased region" description="Polar residues" evidence="4">
    <location>
        <begin position="676"/>
        <end position="686"/>
    </location>
</feature>
<feature type="compositionally biased region" description="Basic and acidic residues" evidence="4">
    <location>
        <begin position="751"/>
        <end position="764"/>
    </location>
</feature>
<dbReference type="GO" id="GO:0006364">
    <property type="term" value="P:rRNA processing"/>
    <property type="evidence" value="ECO:0007669"/>
    <property type="project" value="InterPro"/>
</dbReference>
<dbReference type="GO" id="GO:0032040">
    <property type="term" value="C:small-subunit processome"/>
    <property type="evidence" value="ECO:0007669"/>
    <property type="project" value="InterPro"/>
</dbReference>
<feature type="compositionally biased region" description="Acidic residues" evidence="4">
    <location>
        <begin position="104"/>
        <end position="121"/>
    </location>
</feature>
<comment type="caution">
    <text evidence="5">The sequence shown here is derived from an EMBL/GenBank/DDBJ whole genome shotgun (WGS) entry which is preliminary data.</text>
</comment>
<feature type="region of interest" description="Disordered" evidence="4">
    <location>
        <begin position="559"/>
        <end position="601"/>
    </location>
</feature>
<feature type="region of interest" description="Disordered" evidence="4">
    <location>
        <begin position="1"/>
        <end position="225"/>
    </location>
</feature>
<dbReference type="InterPro" id="IPR006709">
    <property type="entry name" value="SSU_processome_Utp14"/>
</dbReference>
<feature type="compositionally biased region" description="Basic and acidic residues" evidence="4">
    <location>
        <begin position="90"/>
        <end position="103"/>
    </location>
</feature>
<feature type="compositionally biased region" description="Basic residues" evidence="4">
    <location>
        <begin position="29"/>
        <end position="44"/>
    </location>
</feature>
<feature type="compositionally biased region" description="Acidic residues" evidence="4">
    <location>
        <begin position="79"/>
        <end position="88"/>
    </location>
</feature>
<feature type="compositionally biased region" description="Basic and acidic residues" evidence="4">
    <location>
        <begin position="564"/>
        <end position="579"/>
    </location>
</feature>
<evidence type="ECO:0000256" key="3">
    <source>
        <dbReference type="ARBA" id="ARBA00023242"/>
    </source>
</evidence>
<feature type="region of interest" description="Disordered" evidence="4">
    <location>
        <begin position="437"/>
        <end position="456"/>
    </location>
</feature>
<feature type="compositionally biased region" description="Basic and acidic residues" evidence="4">
    <location>
        <begin position="122"/>
        <end position="163"/>
    </location>
</feature>
<evidence type="ECO:0000256" key="1">
    <source>
        <dbReference type="ARBA" id="ARBA00004604"/>
    </source>
</evidence>
<feature type="region of interest" description="Disordered" evidence="4">
    <location>
        <begin position="676"/>
        <end position="695"/>
    </location>
</feature>
<keyword evidence="3" id="KW-0539">Nucleus</keyword>
<sequence length="948" mass="106482">MAKGKTAAKGKMLAKKSPRSMPRPPPKVNKNKSNKSGSSKRSRVPRLPFSLKKELDILHPTSNDEEDHKDDENERLDGDEYEYEEGSAQEDTKKNKRYDKVDSLEYELPSDFEDEEIDEDTVFGHEDFDHSEDDLVGKGMVKVDWKGKQTSRVDLDSDDKDGMSESQELSGESKQESDSSEEDNEQDQLVSSRQQQEILSEEEEEEEDDGEKHQRMLQDVTGKTFNAFGGKKRRKKVVISEAYPESEFNLGQNPSGPTESLSVRDLMAPLYGNSGFGSLRKRMQQLEKNVMPLQAPLPKIVQARLERKAAYANTKEDIKKWQPIVKKNREATTINLAKRVDLGKSSTGAIAFAFKPTTDLEKNIASLLQDTGVVEAQTKDGAELLELNKERMTLRHKNTSKWAKRVLKRGLQTKDEGTRVAIAEQLRMNTLLTRKIHSMNDGSSSNDSSSEDDDIEEISLGSDGKLKSQIIANAKEDTLKVLEDEGEEYPKSGILSLPFMVRGMEKRKKQAHDEAVTALEEYESALRTENTDAGGGEEASYAQKGRLVFGELTTQNSKKRIHKESKTEFEDMLVDKGDGSDGDSESDMEQDSKQNCNNTNFKDQVKTDTKLASERLNLDFNGLHGVEDSLAPPMIETAGPVFVDACAQKNLSFDSRSSNLKMESTAKMVIPKVKKTTPSEVPNSNKWLFGEPGAKTNKKLPAEINAVMARKQKKQERQHKQENEGETVFNVQENYVRTKQAVSIAGTAKVDSNKIHNKNDRENSDPGMSNREISDLHRQRLDQIDSSCDSEEEPEREAISAGMALIDGAGSQTDLIQRAFAGDDVEAEFEQAKAEALNEEVPASEVVGSLPGWGQWTHIQQKKGLPSWILQQQEEEKRKREEALRKRKDAKLKFVVISEKADKKATKYNAPSLPFPYQSKEVFERSMRMPIGPRLQHHSCLPNHDTTC</sequence>
<reference evidence="5 6" key="1">
    <citation type="journal article" date="2021" name="Nat. Plants">
        <title>The Taxus genome provides insights into paclitaxel biosynthesis.</title>
        <authorList>
            <person name="Xiong X."/>
            <person name="Gou J."/>
            <person name="Liao Q."/>
            <person name="Li Y."/>
            <person name="Zhou Q."/>
            <person name="Bi G."/>
            <person name="Li C."/>
            <person name="Du R."/>
            <person name="Wang X."/>
            <person name="Sun T."/>
            <person name="Guo L."/>
            <person name="Liang H."/>
            <person name="Lu P."/>
            <person name="Wu Y."/>
            <person name="Zhang Z."/>
            <person name="Ro D.K."/>
            <person name="Shang Y."/>
            <person name="Huang S."/>
            <person name="Yan J."/>
        </authorList>
    </citation>
    <scope>NUCLEOTIDE SEQUENCE [LARGE SCALE GENOMIC DNA]</scope>
    <source>
        <strain evidence="5">Ta-2019</strain>
    </source>
</reference>
<evidence type="ECO:0000313" key="6">
    <source>
        <dbReference type="Proteomes" id="UP000824469"/>
    </source>
</evidence>
<gene>
    <name evidence="5" type="ORF">KI387_010143</name>
</gene>
<accession>A0AA38FKH2</accession>